<organism evidence="2">
    <name type="scientific">marine sediment metagenome</name>
    <dbReference type="NCBI Taxonomy" id="412755"/>
    <lineage>
        <taxon>unclassified sequences</taxon>
        <taxon>metagenomes</taxon>
        <taxon>ecological metagenomes</taxon>
    </lineage>
</organism>
<keyword evidence="1" id="KW-0175">Coiled coil</keyword>
<gene>
    <name evidence="2" type="ORF">LCGC14_1895890</name>
</gene>
<comment type="caution">
    <text evidence="2">The sequence shown here is derived from an EMBL/GenBank/DDBJ whole genome shotgun (WGS) entry which is preliminary data.</text>
</comment>
<name>A0A0F9GLG4_9ZZZZ</name>
<protein>
    <submittedName>
        <fullName evidence="2">Uncharacterized protein</fullName>
    </submittedName>
</protein>
<proteinExistence type="predicted"/>
<accession>A0A0F9GLG4</accession>
<dbReference type="EMBL" id="LAZR01019766">
    <property type="protein sequence ID" value="KKL91321.1"/>
    <property type="molecule type" value="Genomic_DNA"/>
</dbReference>
<evidence type="ECO:0000256" key="1">
    <source>
        <dbReference type="SAM" id="Coils"/>
    </source>
</evidence>
<feature type="coiled-coil region" evidence="1">
    <location>
        <begin position="1"/>
        <end position="28"/>
    </location>
</feature>
<reference evidence="2" key="1">
    <citation type="journal article" date="2015" name="Nature">
        <title>Complex archaea that bridge the gap between prokaryotes and eukaryotes.</title>
        <authorList>
            <person name="Spang A."/>
            <person name="Saw J.H."/>
            <person name="Jorgensen S.L."/>
            <person name="Zaremba-Niedzwiedzka K."/>
            <person name="Martijn J."/>
            <person name="Lind A.E."/>
            <person name="van Eijk R."/>
            <person name="Schleper C."/>
            <person name="Guy L."/>
            <person name="Ettema T.J."/>
        </authorList>
    </citation>
    <scope>NUCLEOTIDE SEQUENCE</scope>
</reference>
<dbReference type="AlphaFoldDB" id="A0A0F9GLG4"/>
<evidence type="ECO:0000313" key="2">
    <source>
        <dbReference type="EMBL" id="KKL91321.1"/>
    </source>
</evidence>
<sequence length="92" mass="10495">MADQQKEIRELRQIALSLVERLKDFEESLNSEEDLDPCDDCLLTYNKLHETCRACCKSPPNLEKDKSSSYGPHLTYYIEGLCGHTKQVSSNA</sequence>